<dbReference type="EMBL" id="CZAE01000014">
    <property type="protein sequence ID" value="CUP61869.1"/>
    <property type="molecule type" value="Genomic_DNA"/>
</dbReference>
<dbReference type="Pfam" id="PF05656">
    <property type="entry name" value="DUF805"/>
    <property type="match status" value="1"/>
</dbReference>
<dbReference type="GO" id="GO:0005886">
    <property type="term" value="C:plasma membrane"/>
    <property type="evidence" value="ECO:0007669"/>
    <property type="project" value="TreeGrafter"/>
</dbReference>
<gene>
    <name evidence="2" type="ORF">ERS852461_02991</name>
    <name evidence="3" type="ORF">NXY30_18170</name>
</gene>
<reference evidence="3" key="2">
    <citation type="submission" date="2022-08" db="EMBL/GenBank/DDBJ databases">
        <title>Genome Sequencing of Bacteroides fragilis Group Isolates with Nanopore Technology.</title>
        <authorList>
            <person name="Tisza M.J."/>
            <person name="Smith D."/>
            <person name="Dekker J.P."/>
        </authorList>
    </citation>
    <scope>NUCLEOTIDE SEQUENCE</scope>
    <source>
        <strain evidence="3">BFG-527</strain>
    </source>
</reference>
<organism evidence="2 4">
    <name type="scientific">Bacteroides faecis</name>
    <dbReference type="NCBI Taxonomy" id="674529"/>
    <lineage>
        <taxon>Bacteria</taxon>
        <taxon>Pseudomonadati</taxon>
        <taxon>Bacteroidota</taxon>
        <taxon>Bacteroidia</taxon>
        <taxon>Bacteroidales</taxon>
        <taxon>Bacteroidaceae</taxon>
        <taxon>Bacteroides</taxon>
    </lineage>
</organism>
<keyword evidence="2" id="KW-0645">Protease</keyword>
<dbReference type="RefSeq" id="WP_022301050.1">
    <property type="nucleotide sequence ID" value="NZ_CABMFH010000005.1"/>
</dbReference>
<dbReference type="AlphaFoldDB" id="A0A3E5GIB0"/>
<dbReference type="InterPro" id="IPR008523">
    <property type="entry name" value="DUF805"/>
</dbReference>
<dbReference type="Proteomes" id="UP001060104">
    <property type="component" value="Chromosome"/>
</dbReference>
<accession>A0A174PVC5</accession>
<sequence>MFELKFNLKGTINRKEFLLSMILSIINFIVCLAISMIDLFIHFGGDYKPGTTPSLSFWGGIILFITTVMILITLWYFLAQCMKRLRDISLSGLWLLVLVVPIANIFLLVYLLFAKSTDNTPKDISA</sequence>
<dbReference type="Proteomes" id="UP000095606">
    <property type="component" value="Unassembled WGS sequence"/>
</dbReference>
<dbReference type="PANTHER" id="PTHR34980">
    <property type="entry name" value="INNER MEMBRANE PROTEIN-RELATED-RELATED"/>
    <property type="match status" value="1"/>
</dbReference>
<protein>
    <submittedName>
        <fullName evidence="2">Aminopeptidase</fullName>
    </submittedName>
    <submittedName>
        <fullName evidence="3">DUF805 domain-containing protein</fullName>
    </submittedName>
</protein>
<keyword evidence="2" id="KW-0378">Hydrolase</keyword>
<keyword evidence="5" id="KW-1185">Reference proteome</keyword>
<dbReference type="EMBL" id="CP103141">
    <property type="protein sequence ID" value="UVQ72980.1"/>
    <property type="molecule type" value="Genomic_DNA"/>
</dbReference>
<dbReference type="GO" id="GO:0004177">
    <property type="term" value="F:aminopeptidase activity"/>
    <property type="evidence" value="ECO:0007669"/>
    <property type="project" value="UniProtKB-KW"/>
</dbReference>
<evidence type="ECO:0000313" key="4">
    <source>
        <dbReference type="Proteomes" id="UP000095606"/>
    </source>
</evidence>
<keyword evidence="1" id="KW-0472">Membrane</keyword>
<dbReference type="PANTHER" id="PTHR34980:SF3">
    <property type="entry name" value="BLR8105 PROTEIN"/>
    <property type="match status" value="1"/>
</dbReference>
<name>A0A3E5GIB0_9BACE</name>
<proteinExistence type="predicted"/>
<keyword evidence="1" id="KW-0812">Transmembrane</keyword>
<evidence type="ECO:0000256" key="1">
    <source>
        <dbReference type="SAM" id="Phobius"/>
    </source>
</evidence>
<evidence type="ECO:0000313" key="5">
    <source>
        <dbReference type="Proteomes" id="UP001060104"/>
    </source>
</evidence>
<evidence type="ECO:0000313" key="3">
    <source>
        <dbReference type="EMBL" id="UVQ72980.1"/>
    </source>
</evidence>
<feature type="transmembrane region" description="Helical" evidence="1">
    <location>
        <begin position="55"/>
        <end position="78"/>
    </location>
</feature>
<keyword evidence="2" id="KW-0031">Aminopeptidase</keyword>
<feature type="transmembrane region" description="Helical" evidence="1">
    <location>
        <begin position="90"/>
        <end position="113"/>
    </location>
</feature>
<evidence type="ECO:0000313" key="2">
    <source>
        <dbReference type="EMBL" id="CUP61869.1"/>
    </source>
</evidence>
<dbReference type="GeneID" id="69590682"/>
<keyword evidence="1" id="KW-1133">Transmembrane helix</keyword>
<reference evidence="2 4" key="1">
    <citation type="submission" date="2015-09" db="EMBL/GenBank/DDBJ databases">
        <authorList>
            <consortium name="Pathogen Informatics"/>
        </authorList>
    </citation>
    <scope>NUCLEOTIDE SEQUENCE [LARGE SCALE GENOMIC DNA]</scope>
    <source>
        <strain evidence="2 4">2789STDY5834846</strain>
    </source>
</reference>
<feature type="transmembrane region" description="Helical" evidence="1">
    <location>
        <begin position="21"/>
        <end position="43"/>
    </location>
</feature>
<accession>A0A3E5GIB0</accession>